<accession>A0A668T6F3</accession>
<evidence type="ECO:0000259" key="11">
    <source>
        <dbReference type="PROSITE" id="PS50262"/>
    </source>
</evidence>
<dbReference type="InterPro" id="IPR050569">
    <property type="entry name" value="TAAR"/>
</dbReference>
<evidence type="ECO:0000256" key="3">
    <source>
        <dbReference type="ARBA" id="ARBA00022692"/>
    </source>
</evidence>
<dbReference type="OMA" id="TPAWRFI"/>
<dbReference type="PANTHER" id="PTHR24249">
    <property type="entry name" value="HISTAMINE RECEPTOR-RELATED G-PROTEIN COUPLED RECEPTOR"/>
    <property type="match status" value="1"/>
</dbReference>
<keyword evidence="6 10" id="KW-0472">Membrane</keyword>
<evidence type="ECO:0000256" key="5">
    <source>
        <dbReference type="ARBA" id="ARBA00023040"/>
    </source>
</evidence>
<dbReference type="SUPFAM" id="SSF81321">
    <property type="entry name" value="Family A G protein-coupled receptor-like"/>
    <property type="match status" value="1"/>
</dbReference>
<name>A0A668T6F3_OREAU</name>
<reference evidence="12" key="2">
    <citation type="submission" date="2025-09" db="UniProtKB">
        <authorList>
            <consortium name="Ensembl"/>
        </authorList>
    </citation>
    <scope>IDENTIFICATION</scope>
</reference>
<dbReference type="Gene3D" id="1.20.1070.10">
    <property type="entry name" value="Rhodopsin 7-helix transmembrane proteins"/>
    <property type="match status" value="1"/>
</dbReference>
<evidence type="ECO:0000256" key="6">
    <source>
        <dbReference type="ARBA" id="ARBA00023136"/>
    </source>
</evidence>
<evidence type="ECO:0000256" key="4">
    <source>
        <dbReference type="ARBA" id="ARBA00022989"/>
    </source>
</evidence>
<keyword evidence="2" id="KW-1003">Cell membrane</keyword>
<gene>
    <name evidence="12" type="primary">LOC116325932</name>
</gene>
<evidence type="ECO:0000256" key="1">
    <source>
        <dbReference type="ARBA" id="ARBA00004651"/>
    </source>
</evidence>
<organism evidence="12 13">
    <name type="scientific">Oreochromis aureus</name>
    <name type="common">Israeli tilapia</name>
    <name type="synonym">Chromis aureus</name>
    <dbReference type="NCBI Taxonomy" id="47969"/>
    <lineage>
        <taxon>Eukaryota</taxon>
        <taxon>Metazoa</taxon>
        <taxon>Chordata</taxon>
        <taxon>Craniata</taxon>
        <taxon>Vertebrata</taxon>
        <taxon>Euteleostomi</taxon>
        <taxon>Actinopterygii</taxon>
        <taxon>Neopterygii</taxon>
        <taxon>Teleostei</taxon>
        <taxon>Neoteleostei</taxon>
        <taxon>Acanthomorphata</taxon>
        <taxon>Ovalentaria</taxon>
        <taxon>Cichlomorphae</taxon>
        <taxon>Cichliformes</taxon>
        <taxon>Cichlidae</taxon>
        <taxon>African cichlids</taxon>
        <taxon>Pseudocrenilabrinae</taxon>
        <taxon>Oreochromini</taxon>
        <taxon>Oreochromis</taxon>
    </lineage>
</organism>
<dbReference type="InterPro" id="IPR017452">
    <property type="entry name" value="GPCR_Rhodpsn_7TM"/>
</dbReference>
<feature type="transmembrane region" description="Helical" evidence="10">
    <location>
        <begin position="252"/>
        <end position="270"/>
    </location>
</feature>
<feature type="transmembrane region" description="Helical" evidence="10">
    <location>
        <begin position="196"/>
        <end position="216"/>
    </location>
</feature>
<dbReference type="PROSITE" id="PS00237">
    <property type="entry name" value="G_PROTEIN_RECEP_F1_1"/>
    <property type="match status" value="1"/>
</dbReference>
<sequence length="330" mass="37079">GEVQGVWRSELCFPQLLNSSCRKPTLHWSKAVLLNIVLSCISLLTAALNLLVIISVSYFRKLHTPSNILLLSLAVSDFLVGVLLMPLGILRNTSCWVLGDIICSLYWYLTSNIVCASIGNIVLISVDRYVAICDPLHYPSRITLVKVKLSVCLCWFYAIFYCSLYTKDILIEPGRDNSCYGECVFVINDIAVVVDLVFSFIVPVSVIVVLYMRVFVAAVSQARAMRSHVTSVTLQRSLNQTNKSELKAARTLGILVVVFLACFCPLYYFSLVDENAINDPSASFVVIIFYFNSCINPLIYALFYPWFRNAVKLIITLQIFKYNISEANIL</sequence>
<dbReference type="Pfam" id="PF00001">
    <property type="entry name" value="7tm_1"/>
    <property type="match status" value="1"/>
</dbReference>
<comment type="similarity">
    <text evidence="9">Belongs to the G-protein coupled receptor 1 family.</text>
</comment>
<feature type="transmembrane region" description="Helical" evidence="10">
    <location>
        <begin position="105"/>
        <end position="126"/>
    </location>
</feature>
<proteinExistence type="inferred from homology"/>
<feature type="domain" description="G-protein coupled receptors family 1 profile" evidence="11">
    <location>
        <begin position="48"/>
        <end position="300"/>
    </location>
</feature>
<feature type="transmembrane region" description="Helical" evidence="10">
    <location>
        <begin position="32"/>
        <end position="56"/>
    </location>
</feature>
<evidence type="ECO:0000256" key="8">
    <source>
        <dbReference type="ARBA" id="ARBA00023224"/>
    </source>
</evidence>
<dbReference type="InterPro" id="IPR000276">
    <property type="entry name" value="GPCR_Rhodpsn"/>
</dbReference>
<feature type="transmembrane region" description="Helical" evidence="10">
    <location>
        <begin position="282"/>
        <end position="303"/>
    </location>
</feature>
<dbReference type="CDD" id="cd15055">
    <property type="entry name" value="7tmA_TAARs"/>
    <property type="match status" value="1"/>
</dbReference>
<keyword evidence="3 9" id="KW-0812">Transmembrane</keyword>
<keyword evidence="13" id="KW-1185">Reference proteome</keyword>
<evidence type="ECO:0000313" key="12">
    <source>
        <dbReference type="Ensembl" id="ENSOABP00000022388.2"/>
    </source>
</evidence>
<dbReference type="PANTHER" id="PTHR24249:SF381">
    <property type="entry name" value="TRACE AMINE ASSOCIATED RECEPTOR 19P-RELATED"/>
    <property type="match status" value="1"/>
</dbReference>
<reference evidence="12" key="1">
    <citation type="submission" date="2025-08" db="UniProtKB">
        <authorList>
            <consortium name="Ensembl"/>
        </authorList>
    </citation>
    <scope>IDENTIFICATION</scope>
</reference>
<evidence type="ECO:0000256" key="10">
    <source>
        <dbReference type="SAM" id="Phobius"/>
    </source>
</evidence>
<dbReference type="Ensembl" id="ENSOABT00000023046.2">
    <property type="protein sequence ID" value="ENSOABP00000022388.2"/>
    <property type="gene ID" value="ENSOABG00000010833.2"/>
</dbReference>
<feature type="transmembrane region" description="Helical" evidence="10">
    <location>
        <begin position="68"/>
        <end position="90"/>
    </location>
</feature>
<feature type="transmembrane region" description="Helical" evidence="10">
    <location>
        <begin position="147"/>
        <end position="166"/>
    </location>
</feature>
<keyword evidence="8 9" id="KW-0807">Transducer</keyword>
<dbReference type="AlphaFoldDB" id="A0A668T6F3"/>
<evidence type="ECO:0000256" key="2">
    <source>
        <dbReference type="ARBA" id="ARBA00022475"/>
    </source>
</evidence>
<dbReference type="GO" id="GO:0001594">
    <property type="term" value="F:trace-amine receptor activity"/>
    <property type="evidence" value="ECO:0007669"/>
    <property type="project" value="TreeGrafter"/>
</dbReference>
<evidence type="ECO:0000256" key="9">
    <source>
        <dbReference type="RuleBase" id="RU000688"/>
    </source>
</evidence>
<keyword evidence="7 9" id="KW-0675">Receptor</keyword>
<evidence type="ECO:0000256" key="7">
    <source>
        <dbReference type="ARBA" id="ARBA00023170"/>
    </source>
</evidence>
<keyword evidence="5 9" id="KW-0297">G-protein coupled receptor</keyword>
<dbReference type="FunFam" id="1.20.1070.10:FF:000318">
    <property type="entry name" value="Trace amine associated receptor 15"/>
    <property type="match status" value="1"/>
</dbReference>
<protein>
    <recommendedName>
        <fullName evidence="11">G-protein coupled receptors family 1 profile domain-containing protein</fullName>
    </recommendedName>
</protein>
<keyword evidence="4 10" id="KW-1133">Transmembrane helix</keyword>
<dbReference type="Proteomes" id="UP000472276">
    <property type="component" value="Unassembled WGS sequence"/>
</dbReference>
<dbReference type="PRINTS" id="PR00237">
    <property type="entry name" value="GPCRRHODOPSN"/>
</dbReference>
<dbReference type="PROSITE" id="PS50262">
    <property type="entry name" value="G_PROTEIN_RECEP_F1_2"/>
    <property type="match status" value="1"/>
</dbReference>
<dbReference type="GO" id="GO:0005886">
    <property type="term" value="C:plasma membrane"/>
    <property type="evidence" value="ECO:0007669"/>
    <property type="project" value="UniProtKB-SubCell"/>
</dbReference>
<comment type="subcellular location">
    <subcellularLocation>
        <location evidence="1">Cell membrane</location>
        <topology evidence="1">Multi-pass membrane protein</topology>
    </subcellularLocation>
</comment>
<evidence type="ECO:0000313" key="13">
    <source>
        <dbReference type="Proteomes" id="UP000472276"/>
    </source>
</evidence>